<evidence type="ECO:0000256" key="2">
    <source>
        <dbReference type="SAM" id="SignalP"/>
    </source>
</evidence>
<evidence type="ECO:0000313" key="4">
    <source>
        <dbReference type="Proteomes" id="UP000041254"/>
    </source>
</evidence>
<evidence type="ECO:0008006" key="5">
    <source>
        <dbReference type="Google" id="ProtNLM"/>
    </source>
</evidence>
<feature type="region of interest" description="Disordered" evidence="1">
    <location>
        <begin position="76"/>
        <end position="106"/>
    </location>
</feature>
<proteinExistence type="predicted"/>
<dbReference type="EMBL" id="CDMY01000261">
    <property type="protein sequence ID" value="CEL98023.1"/>
    <property type="molecule type" value="Genomic_DNA"/>
</dbReference>
<dbReference type="Proteomes" id="UP000041254">
    <property type="component" value="Unassembled WGS sequence"/>
</dbReference>
<accession>A0A0G4EMC3</accession>
<dbReference type="AlphaFoldDB" id="A0A0G4EMC3"/>
<dbReference type="VEuPathDB" id="CryptoDB:Vbra_7800"/>
<evidence type="ECO:0000256" key="1">
    <source>
        <dbReference type="SAM" id="MobiDB-lite"/>
    </source>
</evidence>
<sequence length="523" mass="58781">MPGGAACAAVIALWWCATCWAADLTHEGHKGGQEYRVALLSRSRSNATYHSHLHSRHALKVHRHGAVQTIRLYGARPSPIPPGPPHSRHAGHKSHALGSKITPSDTTQHRRWRFMRFLPFQTLQLGSSRHRRISLVEIGRKPHHHKSNMIPAPRRFPNMKSPLNCAAYKNEVKWPSSKLLVIGVGTGRCGTQALAQLFQANGMLVTHEGDFGMGPLSWDAHPTGCEGVVRRLQRLRDETGMVTLPRVNRSSLPPFVVMNGPTSVVGDVWSAHLPYLEAYFSLIPEGQLKVVALKRDRDTVVEALLRSTPRWNPWQPYKCCQAPDESNTDFKDLTLVRALRRRGGINSYLETSEIPKHGEPLNSNIWHTFKKGGRGRGKERQGGRERGAAGGGDVAPAMATGDDDLRRWVALPHGCECLTLTYYDLTFPHYPPSVNKTEAVGRYYDDYYNWLEAIRKRHSGYLHLFSSPEVFAVPVKQAEIFSFLGFTWTERQYVDIHDIDRPASKRRVKGIKPVMVAHNILTD</sequence>
<keyword evidence="4" id="KW-1185">Reference proteome</keyword>
<organism evidence="3 4">
    <name type="scientific">Vitrella brassicaformis (strain CCMP3155)</name>
    <dbReference type="NCBI Taxonomy" id="1169540"/>
    <lineage>
        <taxon>Eukaryota</taxon>
        <taxon>Sar</taxon>
        <taxon>Alveolata</taxon>
        <taxon>Colpodellida</taxon>
        <taxon>Vitrellaceae</taxon>
        <taxon>Vitrella</taxon>
    </lineage>
</organism>
<keyword evidence="2" id="KW-0732">Signal</keyword>
<feature type="compositionally biased region" description="Basic residues" evidence="1">
    <location>
        <begin position="86"/>
        <end position="95"/>
    </location>
</feature>
<feature type="region of interest" description="Disordered" evidence="1">
    <location>
        <begin position="370"/>
        <end position="396"/>
    </location>
</feature>
<name>A0A0G4EMC3_VITBC</name>
<feature type="chain" id="PRO_5005187303" description="Sulfotransferase domain-containing protein" evidence="2">
    <location>
        <begin position="22"/>
        <end position="523"/>
    </location>
</feature>
<dbReference type="InterPro" id="IPR027417">
    <property type="entry name" value="P-loop_NTPase"/>
</dbReference>
<dbReference type="SUPFAM" id="SSF52540">
    <property type="entry name" value="P-loop containing nucleoside triphosphate hydrolases"/>
    <property type="match status" value="1"/>
</dbReference>
<evidence type="ECO:0000313" key="3">
    <source>
        <dbReference type="EMBL" id="CEL98023.1"/>
    </source>
</evidence>
<protein>
    <recommendedName>
        <fullName evidence="5">Sulfotransferase domain-containing protein</fullName>
    </recommendedName>
</protein>
<feature type="compositionally biased region" description="Basic and acidic residues" evidence="1">
    <location>
        <begin position="376"/>
        <end position="387"/>
    </location>
</feature>
<reference evidence="3 4" key="1">
    <citation type="submission" date="2014-11" db="EMBL/GenBank/DDBJ databases">
        <authorList>
            <person name="Zhu J."/>
            <person name="Qi W."/>
            <person name="Song R."/>
        </authorList>
    </citation>
    <scope>NUCLEOTIDE SEQUENCE [LARGE SCALE GENOMIC DNA]</scope>
</reference>
<feature type="signal peptide" evidence="2">
    <location>
        <begin position="1"/>
        <end position="21"/>
    </location>
</feature>
<dbReference type="InParanoid" id="A0A0G4EMC3"/>
<gene>
    <name evidence="3" type="ORF">Vbra_7800</name>
</gene>